<organism evidence="2 3">
    <name type="scientific">Mycena pura</name>
    <dbReference type="NCBI Taxonomy" id="153505"/>
    <lineage>
        <taxon>Eukaryota</taxon>
        <taxon>Fungi</taxon>
        <taxon>Dikarya</taxon>
        <taxon>Basidiomycota</taxon>
        <taxon>Agaricomycotina</taxon>
        <taxon>Agaricomycetes</taxon>
        <taxon>Agaricomycetidae</taxon>
        <taxon>Agaricales</taxon>
        <taxon>Marasmiineae</taxon>
        <taxon>Mycenaceae</taxon>
        <taxon>Mycena</taxon>
    </lineage>
</organism>
<name>A0AAD6VAQ0_9AGAR</name>
<evidence type="ECO:0008006" key="4">
    <source>
        <dbReference type="Google" id="ProtNLM"/>
    </source>
</evidence>
<evidence type="ECO:0000256" key="1">
    <source>
        <dbReference type="SAM" id="SignalP"/>
    </source>
</evidence>
<feature type="chain" id="PRO_5042122950" description="Pectinesterase inhibitor domain-containing protein" evidence="1">
    <location>
        <begin position="21"/>
        <end position="190"/>
    </location>
</feature>
<dbReference type="AlphaFoldDB" id="A0AAD6VAQ0"/>
<feature type="signal peptide" evidence="1">
    <location>
        <begin position="1"/>
        <end position="20"/>
    </location>
</feature>
<keyword evidence="1" id="KW-0732">Signal</keyword>
<dbReference type="Proteomes" id="UP001219525">
    <property type="component" value="Unassembled WGS sequence"/>
</dbReference>
<keyword evidence="3" id="KW-1185">Reference proteome</keyword>
<feature type="non-terminal residue" evidence="2">
    <location>
        <position position="190"/>
    </location>
</feature>
<evidence type="ECO:0000313" key="3">
    <source>
        <dbReference type="Proteomes" id="UP001219525"/>
    </source>
</evidence>
<comment type="caution">
    <text evidence="2">The sequence shown here is derived from an EMBL/GenBank/DDBJ whole genome shotgun (WGS) entry which is preliminary data.</text>
</comment>
<reference evidence="2" key="1">
    <citation type="submission" date="2023-03" db="EMBL/GenBank/DDBJ databases">
        <title>Massive genome expansion in bonnet fungi (Mycena s.s.) driven by repeated elements and novel gene families across ecological guilds.</title>
        <authorList>
            <consortium name="Lawrence Berkeley National Laboratory"/>
            <person name="Harder C.B."/>
            <person name="Miyauchi S."/>
            <person name="Viragh M."/>
            <person name="Kuo A."/>
            <person name="Thoen E."/>
            <person name="Andreopoulos B."/>
            <person name="Lu D."/>
            <person name="Skrede I."/>
            <person name="Drula E."/>
            <person name="Henrissat B."/>
            <person name="Morin E."/>
            <person name="Kohler A."/>
            <person name="Barry K."/>
            <person name="LaButti K."/>
            <person name="Morin E."/>
            <person name="Salamov A."/>
            <person name="Lipzen A."/>
            <person name="Mereny Z."/>
            <person name="Hegedus B."/>
            <person name="Baldrian P."/>
            <person name="Stursova M."/>
            <person name="Weitz H."/>
            <person name="Taylor A."/>
            <person name="Grigoriev I.V."/>
            <person name="Nagy L.G."/>
            <person name="Martin F."/>
            <person name="Kauserud H."/>
        </authorList>
    </citation>
    <scope>NUCLEOTIDE SEQUENCE</scope>
    <source>
        <strain evidence="2">9144</strain>
    </source>
</reference>
<proteinExistence type="predicted"/>
<sequence>MGKFFARSILLLSLVMTALSLFQHGIVSRDQHEIADSMTSIVQNVHDLVVAVGRVHSGSGTSDLMAVHNALFSTKQSEMVAIHKLRGASSVSETVEQTCVASMQEAAATMAKELDDFQNKAALMDEVYPGAVTEGCNSLKDLNGNFITLASLFEGLIITPLRKTARNWKPVEMLSSGSCRRLSAAPVLAS</sequence>
<gene>
    <name evidence="2" type="ORF">GGX14DRAFT_455822</name>
</gene>
<dbReference type="EMBL" id="JARJCW010000036">
    <property type="protein sequence ID" value="KAJ7207594.1"/>
    <property type="molecule type" value="Genomic_DNA"/>
</dbReference>
<accession>A0AAD6VAQ0</accession>
<evidence type="ECO:0000313" key="2">
    <source>
        <dbReference type="EMBL" id="KAJ7207594.1"/>
    </source>
</evidence>
<protein>
    <recommendedName>
        <fullName evidence="4">Pectinesterase inhibitor domain-containing protein</fullName>
    </recommendedName>
</protein>